<evidence type="ECO:0000256" key="6">
    <source>
        <dbReference type="PROSITE-ProRule" id="PRU01023"/>
    </source>
</evidence>
<dbReference type="PANTHER" id="PTHR22807:SF53">
    <property type="entry name" value="RIBOSOMAL RNA SMALL SUBUNIT METHYLTRANSFERASE B-RELATED"/>
    <property type="match status" value="1"/>
</dbReference>
<dbReference type="PROSITE" id="PS01153">
    <property type="entry name" value="NOL1_NOP2_SUN"/>
    <property type="match status" value="1"/>
</dbReference>
<proteinExistence type="inferred from homology"/>
<dbReference type="GO" id="GO:0003723">
    <property type="term" value="F:RNA binding"/>
    <property type="evidence" value="ECO:0007669"/>
    <property type="project" value="UniProtKB-UniRule"/>
</dbReference>
<keyword evidence="3 6" id="KW-0808">Transferase</keyword>
<evidence type="ECO:0000313" key="9">
    <source>
        <dbReference type="Proteomes" id="UP000295135"/>
    </source>
</evidence>
<dbReference type="InterPro" id="IPR049560">
    <property type="entry name" value="MeTrfase_RsmB-F_NOP2_cat"/>
</dbReference>
<keyword evidence="4 6" id="KW-0949">S-adenosyl-L-methionine</keyword>
<dbReference type="InterPro" id="IPR018314">
    <property type="entry name" value="RsmB/NOL1/NOP2-like_CS"/>
</dbReference>
<dbReference type="Pfam" id="PF01189">
    <property type="entry name" value="Methyltr_RsmB-F"/>
    <property type="match status" value="1"/>
</dbReference>
<evidence type="ECO:0000256" key="4">
    <source>
        <dbReference type="ARBA" id="ARBA00022691"/>
    </source>
</evidence>
<dbReference type="InterPro" id="IPR029063">
    <property type="entry name" value="SAM-dependent_MTases_sf"/>
</dbReference>
<evidence type="ECO:0000256" key="3">
    <source>
        <dbReference type="ARBA" id="ARBA00022679"/>
    </source>
</evidence>
<sequence>MTPTQIDAARSALAMVLPLRHPADAALSRFFRDHPKLGARDRTFVAEAVYGVLRHLRSLEALCGGRNGRQLLLAWLARHGGHNLREFEPLVREGEFKWLKEVKAAKLDDQPVAVQLDLPDWLHERLQATYGARLPELLGALNRPAPLDLRVNPLNTDRAAVLAQLQDEGLTAEATPWSPLGIRLKDKPALQKHPLFLSGQIEVQDEGSQLLGLLLAPKRGEMVCDFCAGAGGKTMLLGALMRSTGRLYAFDVSEKRLNNLKPRLKRSGLSNVQPQLIASERDSKVKRLAGKFDRVLVDAPCSGTGTLRRNPDLKWRQTEAGLAELNAKQASILAAAATLLKPGGRLVYATCSLLREENEAIVEAFLAAHPEFKLVPAGAVLTAQQIPLAMADYLQLDPAAHGTDAFFAAVLERTA</sequence>
<protein>
    <submittedName>
        <fullName evidence="8">16S rRNA (Cytosine967-C5)-methyltransferase</fullName>
    </submittedName>
</protein>
<name>A0A4R3JW31_9PROT</name>
<dbReference type="GO" id="GO:0008173">
    <property type="term" value="F:RNA methyltransferase activity"/>
    <property type="evidence" value="ECO:0007669"/>
    <property type="project" value="InterPro"/>
</dbReference>
<feature type="binding site" evidence="6">
    <location>
        <position position="298"/>
    </location>
    <ligand>
        <name>S-adenosyl-L-methionine</name>
        <dbReference type="ChEBI" id="CHEBI:59789"/>
    </ligand>
</feature>
<evidence type="ECO:0000256" key="2">
    <source>
        <dbReference type="ARBA" id="ARBA00022603"/>
    </source>
</evidence>
<dbReference type="InterPro" id="IPR054728">
    <property type="entry name" value="RsmB-like_ferredoxin"/>
</dbReference>
<dbReference type="GO" id="GO:0001510">
    <property type="term" value="P:RNA methylation"/>
    <property type="evidence" value="ECO:0007669"/>
    <property type="project" value="InterPro"/>
</dbReference>
<dbReference type="InterPro" id="IPR001678">
    <property type="entry name" value="MeTrfase_RsmB-F_NOP2_dom"/>
</dbReference>
<evidence type="ECO:0000256" key="5">
    <source>
        <dbReference type="ARBA" id="ARBA00022884"/>
    </source>
</evidence>
<dbReference type="SUPFAM" id="SSF53335">
    <property type="entry name" value="S-adenosyl-L-methionine-dependent methyltransferases"/>
    <property type="match status" value="1"/>
</dbReference>
<dbReference type="Gene3D" id="3.30.70.1170">
    <property type="entry name" value="Sun protein, domain 3"/>
    <property type="match status" value="1"/>
</dbReference>
<keyword evidence="9" id="KW-1185">Reference proteome</keyword>
<organism evidence="8 9">
    <name type="scientific">Sulfuritortus calidifontis</name>
    <dbReference type="NCBI Taxonomy" id="1914471"/>
    <lineage>
        <taxon>Bacteria</taxon>
        <taxon>Pseudomonadati</taxon>
        <taxon>Pseudomonadota</taxon>
        <taxon>Betaproteobacteria</taxon>
        <taxon>Nitrosomonadales</taxon>
        <taxon>Thiobacillaceae</taxon>
        <taxon>Sulfuritortus</taxon>
    </lineage>
</organism>
<dbReference type="Proteomes" id="UP000295135">
    <property type="component" value="Unassembled WGS sequence"/>
</dbReference>
<gene>
    <name evidence="8" type="ORF">EDC61_10570</name>
</gene>
<evidence type="ECO:0000313" key="8">
    <source>
        <dbReference type="EMBL" id="TCS72416.1"/>
    </source>
</evidence>
<dbReference type="Pfam" id="PF22458">
    <property type="entry name" value="RsmF-B_ferredox"/>
    <property type="match status" value="1"/>
</dbReference>
<keyword evidence="5 6" id="KW-0694">RNA-binding</keyword>
<dbReference type="PRINTS" id="PR02008">
    <property type="entry name" value="RCMTFAMILY"/>
</dbReference>
<comment type="caution">
    <text evidence="8">The sequence shown here is derived from an EMBL/GenBank/DDBJ whole genome shotgun (WGS) entry which is preliminary data.</text>
</comment>
<dbReference type="EMBL" id="SLZY01000005">
    <property type="protein sequence ID" value="TCS72416.1"/>
    <property type="molecule type" value="Genomic_DNA"/>
</dbReference>
<keyword evidence="2 6" id="KW-0489">Methyltransferase</keyword>
<dbReference type="CDD" id="cd02440">
    <property type="entry name" value="AdoMet_MTases"/>
    <property type="match status" value="1"/>
</dbReference>
<dbReference type="AlphaFoldDB" id="A0A4R3JW31"/>
<dbReference type="PANTHER" id="PTHR22807">
    <property type="entry name" value="NOP2 YEAST -RELATED NOL1/NOP2/FMU SUN DOMAIN-CONTAINING"/>
    <property type="match status" value="1"/>
</dbReference>
<feature type="active site" description="Nucleophile" evidence="6">
    <location>
        <position position="351"/>
    </location>
</feature>
<dbReference type="Gene3D" id="3.40.50.150">
    <property type="entry name" value="Vaccinia Virus protein VP39"/>
    <property type="match status" value="1"/>
</dbReference>
<accession>A0A4R3JW31</accession>
<comment type="caution">
    <text evidence="6">Lacks conserved residue(s) required for the propagation of feature annotation.</text>
</comment>
<comment type="similarity">
    <text evidence="1 6">Belongs to the class I-like SAM-binding methyltransferase superfamily. RsmB/NOP family.</text>
</comment>
<dbReference type="RefSeq" id="WP_172599399.1">
    <property type="nucleotide sequence ID" value="NZ_AP018721.1"/>
</dbReference>
<feature type="domain" description="SAM-dependent MTase RsmB/NOP-type" evidence="7">
    <location>
        <begin position="137"/>
        <end position="414"/>
    </location>
</feature>
<evidence type="ECO:0000259" key="7">
    <source>
        <dbReference type="PROSITE" id="PS51686"/>
    </source>
</evidence>
<evidence type="ECO:0000256" key="1">
    <source>
        <dbReference type="ARBA" id="ARBA00007494"/>
    </source>
</evidence>
<feature type="binding site" evidence="6">
    <location>
        <position position="251"/>
    </location>
    <ligand>
        <name>S-adenosyl-L-methionine</name>
        <dbReference type="ChEBI" id="CHEBI:59789"/>
    </ligand>
</feature>
<reference evidence="8 9" key="1">
    <citation type="submission" date="2019-03" db="EMBL/GenBank/DDBJ databases">
        <title>Genomic Encyclopedia of Type Strains, Phase IV (KMG-IV): sequencing the most valuable type-strain genomes for metagenomic binning, comparative biology and taxonomic classification.</title>
        <authorList>
            <person name="Goeker M."/>
        </authorList>
    </citation>
    <scope>NUCLEOTIDE SEQUENCE [LARGE SCALE GENOMIC DNA]</scope>
    <source>
        <strain evidence="8 9">DSM 103923</strain>
    </source>
</reference>
<dbReference type="InterPro" id="IPR023267">
    <property type="entry name" value="RCMT"/>
</dbReference>
<dbReference type="PROSITE" id="PS51686">
    <property type="entry name" value="SAM_MT_RSMB_NOP"/>
    <property type="match status" value="1"/>
</dbReference>